<dbReference type="Pfam" id="PF00403">
    <property type="entry name" value="HMA"/>
    <property type="match status" value="1"/>
</dbReference>
<organism evidence="3 4">
    <name type="scientific">Teichococcus rhizosphaerae</name>
    <dbReference type="NCBI Taxonomy" id="1335062"/>
    <lineage>
        <taxon>Bacteria</taxon>
        <taxon>Pseudomonadati</taxon>
        <taxon>Pseudomonadota</taxon>
        <taxon>Alphaproteobacteria</taxon>
        <taxon>Acetobacterales</taxon>
        <taxon>Roseomonadaceae</taxon>
        <taxon>Roseomonas</taxon>
    </lineage>
</organism>
<sequence length="67" mass="7098">MYRFEVPGMKCGGCAKKVERAVKFKDASAGFSADVENRRVTVTSSVPQAELAAAIEEAGYANQSVAV</sequence>
<dbReference type="OrthoDB" id="9801832at2"/>
<dbReference type="SUPFAM" id="SSF55008">
    <property type="entry name" value="HMA, heavy metal-associated domain"/>
    <property type="match status" value="1"/>
</dbReference>
<dbReference type="Gene3D" id="3.30.70.100">
    <property type="match status" value="1"/>
</dbReference>
<dbReference type="Proteomes" id="UP000223527">
    <property type="component" value="Unassembled WGS sequence"/>
</dbReference>
<evidence type="ECO:0000313" key="3">
    <source>
        <dbReference type="EMBL" id="PHK94110.1"/>
    </source>
</evidence>
<name>A0A2C7A6X3_9PROT</name>
<dbReference type="EMBL" id="PDNU01000031">
    <property type="protein sequence ID" value="PHK94110.1"/>
    <property type="molecule type" value="Genomic_DNA"/>
</dbReference>
<evidence type="ECO:0000259" key="2">
    <source>
        <dbReference type="PROSITE" id="PS50846"/>
    </source>
</evidence>
<dbReference type="PROSITE" id="PS01047">
    <property type="entry name" value="HMA_1"/>
    <property type="match status" value="1"/>
</dbReference>
<dbReference type="GO" id="GO:0046872">
    <property type="term" value="F:metal ion binding"/>
    <property type="evidence" value="ECO:0007669"/>
    <property type="project" value="UniProtKB-KW"/>
</dbReference>
<dbReference type="InterPro" id="IPR017969">
    <property type="entry name" value="Heavy-metal-associated_CS"/>
</dbReference>
<dbReference type="AlphaFoldDB" id="A0A2C7A6X3"/>
<dbReference type="CDD" id="cd00371">
    <property type="entry name" value="HMA"/>
    <property type="match status" value="1"/>
</dbReference>
<reference evidence="3 4" key="1">
    <citation type="submission" date="2017-10" db="EMBL/GenBank/DDBJ databases">
        <authorList>
            <person name="Banno H."/>
            <person name="Chua N.-H."/>
        </authorList>
    </citation>
    <scope>NUCLEOTIDE SEQUENCE [LARGE SCALE GENOMIC DNA]</scope>
    <source>
        <strain evidence="3 4">YW11</strain>
    </source>
</reference>
<dbReference type="PROSITE" id="PS50846">
    <property type="entry name" value="HMA_2"/>
    <property type="match status" value="1"/>
</dbReference>
<dbReference type="RefSeq" id="WP_099096383.1">
    <property type="nucleotide sequence ID" value="NZ_PDNU01000031.1"/>
</dbReference>
<dbReference type="InterPro" id="IPR036163">
    <property type="entry name" value="HMA_dom_sf"/>
</dbReference>
<keyword evidence="4" id="KW-1185">Reference proteome</keyword>
<evidence type="ECO:0000256" key="1">
    <source>
        <dbReference type="ARBA" id="ARBA00022723"/>
    </source>
</evidence>
<feature type="domain" description="HMA" evidence="2">
    <location>
        <begin position="1"/>
        <end position="63"/>
    </location>
</feature>
<proteinExistence type="predicted"/>
<accession>A0A2C7A6X3</accession>
<protein>
    <submittedName>
        <fullName evidence="3">Heavy metal transporter</fullName>
    </submittedName>
</protein>
<comment type="caution">
    <text evidence="3">The sequence shown here is derived from an EMBL/GenBank/DDBJ whole genome shotgun (WGS) entry which is preliminary data.</text>
</comment>
<keyword evidence="1" id="KW-0479">Metal-binding</keyword>
<gene>
    <name evidence="3" type="ORF">CR162_15210</name>
</gene>
<evidence type="ECO:0000313" key="4">
    <source>
        <dbReference type="Proteomes" id="UP000223527"/>
    </source>
</evidence>
<dbReference type="InterPro" id="IPR006121">
    <property type="entry name" value="HMA_dom"/>
</dbReference>